<dbReference type="PANTHER" id="PTHR13780:SF36">
    <property type="entry name" value="CBS DOMAIN-CONTAINING PROTEIN"/>
    <property type="match status" value="1"/>
</dbReference>
<evidence type="ECO:0008006" key="5">
    <source>
        <dbReference type="Google" id="ProtNLM"/>
    </source>
</evidence>
<name>A0A8S9RF94_BRACR</name>
<dbReference type="EMBL" id="QGKX02000095">
    <property type="protein sequence ID" value="KAF3571386.1"/>
    <property type="molecule type" value="Genomic_DNA"/>
</dbReference>
<organism evidence="3 4">
    <name type="scientific">Brassica cretica</name>
    <name type="common">Mustard</name>
    <dbReference type="NCBI Taxonomy" id="69181"/>
    <lineage>
        <taxon>Eukaryota</taxon>
        <taxon>Viridiplantae</taxon>
        <taxon>Streptophyta</taxon>
        <taxon>Embryophyta</taxon>
        <taxon>Tracheophyta</taxon>
        <taxon>Spermatophyta</taxon>
        <taxon>Magnoliopsida</taxon>
        <taxon>eudicotyledons</taxon>
        <taxon>Gunneridae</taxon>
        <taxon>Pentapetalae</taxon>
        <taxon>rosids</taxon>
        <taxon>malvids</taxon>
        <taxon>Brassicales</taxon>
        <taxon>Brassicaceae</taxon>
        <taxon>Brassiceae</taxon>
        <taxon>Brassica</taxon>
    </lineage>
</organism>
<dbReference type="Proteomes" id="UP000712600">
    <property type="component" value="Unassembled WGS sequence"/>
</dbReference>
<proteinExistence type="predicted"/>
<keyword evidence="2" id="KW-0129">CBS domain</keyword>
<evidence type="ECO:0000313" key="3">
    <source>
        <dbReference type="EMBL" id="KAF3571386.1"/>
    </source>
</evidence>
<dbReference type="InterPro" id="IPR046342">
    <property type="entry name" value="CBS_dom_sf"/>
</dbReference>
<sequence>MASVPEIKIVRSESLGHRSEVSSPEAKLGMRVEDLWDEQKPQLSPDEKLNACFESIPVSAFPLSSDSQGNKIPCEYGDFCLTDVDSVLVSLVVVFICVEDIEIRSDTSLAEAVETLSKLKVLSAPVVDVDAPEDASWIDRYIGIVEFPGIVVWLLHQLDPTSPRSPAVAGSNGTSHDFSAHILDNGDDPAVTSGNFFEVLTSSELYKNTKVRDISGTFRWAPFLALQKENSFLTMLLLLSKYKMKSIPVVDLGEAKIENIITQAFKKF</sequence>
<dbReference type="AlphaFoldDB" id="A0A8S9RF94"/>
<gene>
    <name evidence="3" type="ORF">F2Q69_00061339</name>
</gene>
<dbReference type="Gene3D" id="3.10.580.10">
    <property type="entry name" value="CBS-domain"/>
    <property type="match status" value="1"/>
</dbReference>
<protein>
    <recommendedName>
        <fullName evidence="5">CBS domain-containing protein</fullName>
    </recommendedName>
</protein>
<keyword evidence="1" id="KW-0677">Repeat</keyword>
<comment type="caution">
    <text evidence="3">The sequence shown here is derived from an EMBL/GenBank/DDBJ whole genome shotgun (WGS) entry which is preliminary data.</text>
</comment>
<evidence type="ECO:0000256" key="1">
    <source>
        <dbReference type="ARBA" id="ARBA00022737"/>
    </source>
</evidence>
<evidence type="ECO:0000256" key="2">
    <source>
        <dbReference type="ARBA" id="ARBA00023122"/>
    </source>
</evidence>
<evidence type="ECO:0000313" key="4">
    <source>
        <dbReference type="Proteomes" id="UP000712600"/>
    </source>
</evidence>
<dbReference type="PANTHER" id="PTHR13780">
    <property type="entry name" value="AMP-ACTIVATED PROTEIN KINASE, GAMMA REGULATORY SUBUNIT"/>
    <property type="match status" value="1"/>
</dbReference>
<accession>A0A8S9RF94</accession>
<dbReference type="InterPro" id="IPR050511">
    <property type="entry name" value="AMPK_gamma/SDS23_families"/>
</dbReference>
<dbReference type="SUPFAM" id="SSF54631">
    <property type="entry name" value="CBS-domain pair"/>
    <property type="match status" value="1"/>
</dbReference>
<reference evidence="3" key="1">
    <citation type="submission" date="2019-12" db="EMBL/GenBank/DDBJ databases">
        <title>Genome sequencing and annotation of Brassica cretica.</title>
        <authorList>
            <person name="Studholme D.J."/>
            <person name="Sarris P."/>
        </authorList>
    </citation>
    <scope>NUCLEOTIDE SEQUENCE</scope>
    <source>
        <strain evidence="3">PFS-109/04</strain>
        <tissue evidence="3">Leaf</tissue>
    </source>
</reference>